<dbReference type="SUPFAM" id="SSF56672">
    <property type="entry name" value="DNA/RNA polymerases"/>
    <property type="match status" value="1"/>
</dbReference>
<evidence type="ECO:0000259" key="3">
    <source>
        <dbReference type="Pfam" id="PF00078"/>
    </source>
</evidence>
<dbReference type="AlphaFoldDB" id="A0ABD1KYW6"/>
<dbReference type="InterPro" id="IPR012675">
    <property type="entry name" value="Beta-grasp_dom_sf"/>
</dbReference>
<dbReference type="InterPro" id="IPR050951">
    <property type="entry name" value="Retrovirus_Pol_polyprotein"/>
</dbReference>
<reference evidence="4 5" key="1">
    <citation type="submission" date="2024-09" db="EMBL/GenBank/DDBJ databases">
        <title>A chromosome-level genome assembly of Gray's grenadier anchovy, Coilia grayii.</title>
        <authorList>
            <person name="Fu Z."/>
        </authorList>
    </citation>
    <scope>NUCLEOTIDE SEQUENCE [LARGE SCALE GENOMIC DNA]</scope>
    <source>
        <strain evidence="4">G4</strain>
        <tissue evidence="4">Muscle</tissue>
    </source>
</reference>
<comment type="similarity">
    <text evidence="1">Belongs to the beta type-B retroviral polymerase family. HERV class-II K(HML-2) pol subfamily.</text>
</comment>
<evidence type="ECO:0000313" key="5">
    <source>
        <dbReference type="Proteomes" id="UP001591681"/>
    </source>
</evidence>
<proteinExistence type="inferred from homology"/>
<comment type="caution">
    <text evidence="4">The sequence shown here is derived from an EMBL/GenBank/DDBJ whole genome shotgun (WGS) entry which is preliminary data.</text>
</comment>
<dbReference type="EMBL" id="JBHFQA010000001">
    <property type="protein sequence ID" value="KAL2104344.1"/>
    <property type="molecule type" value="Genomic_DNA"/>
</dbReference>
<evidence type="ECO:0000313" key="4">
    <source>
        <dbReference type="EMBL" id="KAL2104344.1"/>
    </source>
</evidence>
<dbReference type="CDD" id="cd01647">
    <property type="entry name" value="RT_LTR"/>
    <property type="match status" value="1"/>
</dbReference>
<dbReference type="GO" id="GO:0004523">
    <property type="term" value="F:RNA-DNA hybrid ribonuclease activity"/>
    <property type="evidence" value="ECO:0007669"/>
    <property type="project" value="UniProtKB-EC"/>
</dbReference>
<evidence type="ECO:0000256" key="1">
    <source>
        <dbReference type="ARBA" id="ARBA00010879"/>
    </source>
</evidence>
<dbReference type="EC" id="3.1.26.4" evidence="2"/>
<sequence length="474" mass="53170">MVKLVHMTTAQPYTSITEEFADVFEGIGLFPGECTLRLKPSVTPVVCPPRRIPYALRNRLKSELQDMERMGVIQKGTEPTEWVKALVVVEKPKTGKLRVCLDPRPLNKAIQRPHYPLPTLDDITRRLAGAQFFSVLDARSGYWAIKLSHELSMLTTFNTIFRRYRFKKLPFGIISAQDEFQRRVDEAYEELAGVAAISDDILVYGCTKEEHDDNLRTMLERTRERGIKLNKDKSIICVAWSGTLPIFFERRNCATKEPMIAHPNPERPWQVVATDLFTWNNTVATGDCPLPQSITSSQMERGNLPLSSSQPIHHGHTTYSPMKDRYFAVTFFRCPRITPAQTFIQIVTGACEGTLACSTCHLILEDSVYKQLHIISDEEMDLLDLAFGLTDTLPLAHASLALSQDSLPLSHASLPLSQDSLPLSHDSLPMSQDSLPMSRLGCQVCLSKELNGMTVRVPDGVNDIRQLDDPGSSS</sequence>
<evidence type="ECO:0000256" key="2">
    <source>
        <dbReference type="ARBA" id="ARBA00012180"/>
    </source>
</evidence>
<dbReference type="Gene3D" id="3.10.10.10">
    <property type="entry name" value="HIV Type 1 Reverse Transcriptase, subunit A, domain 1"/>
    <property type="match status" value="1"/>
</dbReference>
<dbReference type="PROSITE" id="PS00814">
    <property type="entry name" value="ADX"/>
    <property type="match status" value="1"/>
</dbReference>
<name>A0ABD1KYW6_9TELE</name>
<dbReference type="InterPro" id="IPR043128">
    <property type="entry name" value="Rev_trsase/Diguanyl_cyclase"/>
</dbReference>
<dbReference type="PANTHER" id="PTHR37984:SF7">
    <property type="entry name" value="INTEGRASE CATALYTIC DOMAIN-CONTAINING PROTEIN"/>
    <property type="match status" value="1"/>
</dbReference>
<dbReference type="InterPro" id="IPR036010">
    <property type="entry name" value="2Fe-2S_ferredoxin-like_sf"/>
</dbReference>
<dbReference type="Proteomes" id="UP001591681">
    <property type="component" value="Unassembled WGS sequence"/>
</dbReference>
<dbReference type="InterPro" id="IPR043502">
    <property type="entry name" value="DNA/RNA_pol_sf"/>
</dbReference>
<dbReference type="SUPFAM" id="SSF54292">
    <property type="entry name" value="2Fe-2S ferredoxin-like"/>
    <property type="match status" value="1"/>
</dbReference>
<dbReference type="Gene3D" id="3.30.70.270">
    <property type="match status" value="1"/>
</dbReference>
<protein>
    <recommendedName>
        <fullName evidence="2">ribonuclease H</fullName>
        <ecNumber evidence="2">3.1.26.4</ecNumber>
    </recommendedName>
</protein>
<accession>A0ABD1KYW6</accession>
<dbReference type="Gene3D" id="3.10.20.30">
    <property type="match status" value="2"/>
</dbReference>
<gene>
    <name evidence="4" type="ORF">ACEWY4_001212</name>
</gene>
<dbReference type="InterPro" id="IPR018298">
    <property type="entry name" value="Adrenodoxin_Fe-S_BS"/>
</dbReference>
<organism evidence="4 5">
    <name type="scientific">Coilia grayii</name>
    <name type="common">Gray's grenadier anchovy</name>
    <dbReference type="NCBI Taxonomy" id="363190"/>
    <lineage>
        <taxon>Eukaryota</taxon>
        <taxon>Metazoa</taxon>
        <taxon>Chordata</taxon>
        <taxon>Craniata</taxon>
        <taxon>Vertebrata</taxon>
        <taxon>Euteleostomi</taxon>
        <taxon>Actinopterygii</taxon>
        <taxon>Neopterygii</taxon>
        <taxon>Teleostei</taxon>
        <taxon>Clupei</taxon>
        <taxon>Clupeiformes</taxon>
        <taxon>Clupeoidei</taxon>
        <taxon>Engraulidae</taxon>
        <taxon>Coilinae</taxon>
        <taxon>Coilia</taxon>
    </lineage>
</organism>
<dbReference type="InterPro" id="IPR000477">
    <property type="entry name" value="RT_dom"/>
</dbReference>
<dbReference type="Pfam" id="PF00078">
    <property type="entry name" value="RVT_1"/>
    <property type="match status" value="1"/>
</dbReference>
<keyword evidence="5" id="KW-1185">Reference proteome</keyword>
<dbReference type="PANTHER" id="PTHR37984">
    <property type="entry name" value="PROTEIN CBG26694"/>
    <property type="match status" value="1"/>
</dbReference>
<feature type="domain" description="Reverse transcriptase" evidence="3">
    <location>
        <begin position="90"/>
        <end position="237"/>
    </location>
</feature>